<evidence type="ECO:0000256" key="2">
    <source>
        <dbReference type="ARBA" id="ARBA00004613"/>
    </source>
</evidence>
<dbReference type="AlphaFoldDB" id="A0A9N9IKG0"/>
<name>A0A9N9IKG0_9GLOM</name>
<evidence type="ECO:0000256" key="3">
    <source>
        <dbReference type="ARBA" id="ARBA00022525"/>
    </source>
</evidence>
<dbReference type="OrthoDB" id="2673191at2759"/>
<gene>
    <name evidence="5" type="ORF">FCALED_LOCUS15623</name>
</gene>
<evidence type="ECO:0000313" key="5">
    <source>
        <dbReference type="EMBL" id="CAG8741073.1"/>
    </source>
</evidence>
<dbReference type="InterPro" id="IPR045379">
    <property type="entry name" value="Crinkler_N"/>
</dbReference>
<evidence type="ECO:0000256" key="1">
    <source>
        <dbReference type="ARBA" id="ARBA00004340"/>
    </source>
</evidence>
<comment type="subcellular location">
    <subcellularLocation>
        <location evidence="1">Host cell</location>
    </subcellularLocation>
    <subcellularLocation>
        <location evidence="2">Secreted</location>
    </subcellularLocation>
</comment>
<reference evidence="5" key="1">
    <citation type="submission" date="2021-06" db="EMBL/GenBank/DDBJ databases">
        <authorList>
            <person name="Kallberg Y."/>
            <person name="Tangrot J."/>
            <person name="Rosling A."/>
        </authorList>
    </citation>
    <scope>NUCLEOTIDE SEQUENCE</scope>
    <source>
        <strain evidence="5">UK204</strain>
    </source>
</reference>
<evidence type="ECO:0000313" key="6">
    <source>
        <dbReference type="Proteomes" id="UP000789570"/>
    </source>
</evidence>
<feature type="domain" description="Crinkler effector protein N-terminal" evidence="4">
    <location>
        <begin position="35"/>
        <end position="106"/>
    </location>
</feature>
<sequence>MSSYPSLFRVPSPFRVQTKTEENSLPVRSDVEIMVFCIVLGDNTETAFPITLPIDKKVGELRESITKINPISFTNIDAKDLILWQVSISDEDVERMKILNTKPPSDIKIEELGGKRRLEEDKE</sequence>
<evidence type="ECO:0000259" key="4">
    <source>
        <dbReference type="Pfam" id="PF20147"/>
    </source>
</evidence>
<protein>
    <submittedName>
        <fullName evidence="5">11009_t:CDS:1</fullName>
    </submittedName>
</protein>
<dbReference type="Proteomes" id="UP000789570">
    <property type="component" value="Unassembled WGS sequence"/>
</dbReference>
<feature type="non-terminal residue" evidence="5">
    <location>
        <position position="123"/>
    </location>
</feature>
<keyword evidence="3" id="KW-0964">Secreted</keyword>
<dbReference type="GO" id="GO:0005576">
    <property type="term" value="C:extracellular region"/>
    <property type="evidence" value="ECO:0007669"/>
    <property type="project" value="UniProtKB-SubCell"/>
</dbReference>
<comment type="caution">
    <text evidence="5">The sequence shown here is derived from an EMBL/GenBank/DDBJ whole genome shotgun (WGS) entry which is preliminary data.</text>
</comment>
<proteinExistence type="predicted"/>
<keyword evidence="6" id="KW-1185">Reference proteome</keyword>
<organism evidence="5 6">
    <name type="scientific">Funneliformis caledonium</name>
    <dbReference type="NCBI Taxonomy" id="1117310"/>
    <lineage>
        <taxon>Eukaryota</taxon>
        <taxon>Fungi</taxon>
        <taxon>Fungi incertae sedis</taxon>
        <taxon>Mucoromycota</taxon>
        <taxon>Glomeromycotina</taxon>
        <taxon>Glomeromycetes</taxon>
        <taxon>Glomerales</taxon>
        <taxon>Glomeraceae</taxon>
        <taxon>Funneliformis</taxon>
    </lineage>
</organism>
<dbReference type="EMBL" id="CAJVPQ010014927">
    <property type="protein sequence ID" value="CAG8741073.1"/>
    <property type="molecule type" value="Genomic_DNA"/>
</dbReference>
<dbReference type="Pfam" id="PF20147">
    <property type="entry name" value="Crinkler"/>
    <property type="match status" value="1"/>
</dbReference>
<accession>A0A9N9IKG0</accession>
<dbReference type="GO" id="GO:0043657">
    <property type="term" value="C:host cell"/>
    <property type="evidence" value="ECO:0007669"/>
    <property type="project" value="UniProtKB-SubCell"/>
</dbReference>